<keyword evidence="4" id="KW-1185">Reference proteome</keyword>
<dbReference type="Pfam" id="PF07530">
    <property type="entry name" value="PRE_C2HC"/>
    <property type="match status" value="1"/>
</dbReference>
<dbReference type="InterPro" id="IPR006579">
    <property type="entry name" value="Pre_C2HC_dom"/>
</dbReference>
<proteinExistence type="predicted"/>
<evidence type="ECO:0000259" key="2">
    <source>
        <dbReference type="SMART" id="SM00596"/>
    </source>
</evidence>
<feature type="domain" description="Pre-C2HC" evidence="2">
    <location>
        <begin position="155"/>
        <end position="221"/>
    </location>
</feature>
<dbReference type="EMBL" id="VUJU01000495">
    <property type="protein sequence ID" value="KAF0770029.1"/>
    <property type="molecule type" value="Genomic_DNA"/>
</dbReference>
<evidence type="ECO:0000256" key="1">
    <source>
        <dbReference type="SAM" id="MobiDB-lite"/>
    </source>
</evidence>
<evidence type="ECO:0000313" key="3">
    <source>
        <dbReference type="EMBL" id="KAF0770029.1"/>
    </source>
</evidence>
<dbReference type="Proteomes" id="UP000478052">
    <property type="component" value="Unassembled WGS sequence"/>
</dbReference>
<sequence length="749" mass="85816">MNNNNNKQNNKNSPITPIIIAKNKNHNPSDPGWTVKNRDKNQNQEVNPPTNVPTSNTEQIGIDEMLPIKLPPLVFVKGIADFPELCKKLIAIIGVDNFICKSSADKLKIQTSIPESYRTLVRYLKEKKSEYYTYQLREDKPLRIVIRNLHPSTPTETIKEELKRRFYKVRQVIYVLHNINKNPLPLFFVDLEPTSNSSKNVLLSSLLHIKIEEPYKPKSLSQCYNCQQYGHTKAYCGYQSRCVHCGLNHLSSSTYPPNNAHVTANAPLDSTVPPPPDPQAPGINKIMSSFIDDFNNIKNILDLNSDHFSVLLTLNASSPIQQISPKLFNRFTDCLKFHDTVNENIKLNIRLNIPDDIDLAVMNLTNIIQTAAWSTTITNSSTPHISNPLPEIIRTLITEKRRARACYQRTRLLSHEKILTSSDSEKAELFKIHLSDTFLPHSDIFDNDSMNLVNSSLSVTHQSSLSIKLFSPNDLKYQIQKYPQNKSLGYDLITAKVVKCPPKRAIIHIAHIFNSPNEPANITSSYILISFLPFLAKILEKLILRRILPIISDKKILPDYQFAAFLDISQAVDRVWHESLLHKLKLILPSSFFLLIKPYLTERTFQIRYGQPIAKNTSVAVYADEKVIISMNANPLIASENLQTYLDLMENWYNKWRFKLNHNKSIHTTFTLRPASSPEITLFGAPIPSSLTVKYLDLTLDKRLTWVHHIREKRLSLNNRFRILKPLISNKHISHNIKLLIYKILLKPI</sequence>
<dbReference type="OrthoDB" id="8063754at2759"/>
<feature type="region of interest" description="Disordered" evidence="1">
    <location>
        <begin position="21"/>
        <end position="57"/>
    </location>
</feature>
<comment type="caution">
    <text evidence="3">The sequence shown here is derived from an EMBL/GenBank/DDBJ whole genome shotgun (WGS) entry which is preliminary data.</text>
</comment>
<feature type="compositionally biased region" description="Polar residues" evidence="1">
    <location>
        <begin position="43"/>
        <end position="57"/>
    </location>
</feature>
<evidence type="ECO:0000313" key="4">
    <source>
        <dbReference type="Proteomes" id="UP000478052"/>
    </source>
</evidence>
<protein>
    <recommendedName>
        <fullName evidence="2">Pre-C2HC domain-containing protein</fullName>
    </recommendedName>
</protein>
<name>A0A6G0ZG81_APHCR</name>
<dbReference type="PANTHER" id="PTHR33332">
    <property type="entry name" value="REVERSE TRANSCRIPTASE DOMAIN-CONTAINING PROTEIN"/>
    <property type="match status" value="1"/>
</dbReference>
<dbReference type="SMART" id="SM00596">
    <property type="entry name" value="PRE_C2HC"/>
    <property type="match status" value="1"/>
</dbReference>
<gene>
    <name evidence="3" type="ORF">FWK35_00003012</name>
</gene>
<organism evidence="3 4">
    <name type="scientific">Aphis craccivora</name>
    <name type="common">Cowpea aphid</name>
    <dbReference type="NCBI Taxonomy" id="307492"/>
    <lineage>
        <taxon>Eukaryota</taxon>
        <taxon>Metazoa</taxon>
        <taxon>Ecdysozoa</taxon>
        <taxon>Arthropoda</taxon>
        <taxon>Hexapoda</taxon>
        <taxon>Insecta</taxon>
        <taxon>Pterygota</taxon>
        <taxon>Neoptera</taxon>
        <taxon>Paraneoptera</taxon>
        <taxon>Hemiptera</taxon>
        <taxon>Sternorrhyncha</taxon>
        <taxon>Aphidomorpha</taxon>
        <taxon>Aphidoidea</taxon>
        <taxon>Aphididae</taxon>
        <taxon>Aphidini</taxon>
        <taxon>Aphis</taxon>
        <taxon>Aphis</taxon>
    </lineage>
</organism>
<reference evidence="3 4" key="1">
    <citation type="submission" date="2019-08" db="EMBL/GenBank/DDBJ databases">
        <title>Whole genome of Aphis craccivora.</title>
        <authorList>
            <person name="Voronova N.V."/>
            <person name="Shulinski R.S."/>
            <person name="Bandarenka Y.V."/>
            <person name="Zhorov D.G."/>
            <person name="Warner D."/>
        </authorList>
    </citation>
    <scope>NUCLEOTIDE SEQUENCE [LARGE SCALE GENOMIC DNA]</scope>
    <source>
        <strain evidence="3">180601</strain>
        <tissue evidence="3">Whole Body</tissue>
    </source>
</reference>
<dbReference type="AlphaFoldDB" id="A0A6G0ZG81"/>
<accession>A0A6G0ZG81</accession>